<dbReference type="OrthoDB" id="3793764at2759"/>
<dbReference type="HOGENOM" id="CLU_2005336_0_0_1"/>
<organism evidence="2 3">
    <name type="scientific">Exserohilum turcicum (strain 28A)</name>
    <name type="common">Northern leaf blight fungus</name>
    <name type="synonym">Setosphaeria turcica</name>
    <dbReference type="NCBI Taxonomy" id="671987"/>
    <lineage>
        <taxon>Eukaryota</taxon>
        <taxon>Fungi</taxon>
        <taxon>Dikarya</taxon>
        <taxon>Ascomycota</taxon>
        <taxon>Pezizomycotina</taxon>
        <taxon>Dothideomycetes</taxon>
        <taxon>Pleosporomycetidae</taxon>
        <taxon>Pleosporales</taxon>
        <taxon>Pleosporineae</taxon>
        <taxon>Pleosporaceae</taxon>
        <taxon>Exserohilum</taxon>
    </lineage>
</organism>
<feature type="compositionally biased region" description="Basic and acidic residues" evidence="1">
    <location>
        <begin position="104"/>
        <end position="113"/>
    </location>
</feature>
<feature type="compositionally biased region" description="Basic residues" evidence="1">
    <location>
        <begin position="85"/>
        <end position="97"/>
    </location>
</feature>
<proteinExistence type="predicted"/>
<gene>
    <name evidence="2" type="ORF">SETTUDRAFT_167829</name>
</gene>
<protein>
    <submittedName>
        <fullName evidence="2">Uncharacterized protein</fullName>
    </submittedName>
</protein>
<keyword evidence="3" id="KW-1185">Reference proteome</keyword>
<reference evidence="2 3" key="1">
    <citation type="journal article" date="2012" name="PLoS Pathog.">
        <title>Diverse lifestyles and strategies of plant pathogenesis encoded in the genomes of eighteen Dothideomycetes fungi.</title>
        <authorList>
            <person name="Ohm R.A."/>
            <person name="Feau N."/>
            <person name="Henrissat B."/>
            <person name="Schoch C.L."/>
            <person name="Horwitz B.A."/>
            <person name="Barry K.W."/>
            <person name="Condon B.J."/>
            <person name="Copeland A.C."/>
            <person name="Dhillon B."/>
            <person name="Glaser F."/>
            <person name="Hesse C.N."/>
            <person name="Kosti I."/>
            <person name="LaButti K."/>
            <person name="Lindquist E.A."/>
            <person name="Lucas S."/>
            <person name="Salamov A.A."/>
            <person name="Bradshaw R.E."/>
            <person name="Ciuffetti L."/>
            <person name="Hamelin R.C."/>
            <person name="Kema G.H.J."/>
            <person name="Lawrence C."/>
            <person name="Scott J.A."/>
            <person name="Spatafora J.W."/>
            <person name="Turgeon B.G."/>
            <person name="de Wit P.J.G.M."/>
            <person name="Zhong S."/>
            <person name="Goodwin S.B."/>
            <person name="Grigoriev I.V."/>
        </authorList>
    </citation>
    <scope>NUCLEOTIDE SEQUENCE [LARGE SCALE GENOMIC DNA]</scope>
    <source>
        <strain evidence="3">28A</strain>
    </source>
</reference>
<dbReference type="EMBL" id="KB908515">
    <property type="protein sequence ID" value="EOA89308.1"/>
    <property type="molecule type" value="Genomic_DNA"/>
</dbReference>
<feature type="compositionally biased region" description="Low complexity" evidence="1">
    <location>
        <begin position="115"/>
        <end position="124"/>
    </location>
</feature>
<reference evidence="2 3" key="2">
    <citation type="journal article" date="2013" name="PLoS Genet.">
        <title>Comparative genome structure, secondary metabolite, and effector coding capacity across Cochliobolus pathogens.</title>
        <authorList>
            <person name="Condon B.J."/>
            <person name="Leng Y."/>
            <person name="Wu D."/>
            <person name="Bushley K.E."/>
            <person name="Ohm R.A."/>
            <person name="Otillar R."/>
            <person name="Martin J."/>
            <person name="Schackwitz W."/>
            <person name="Grimwood J."/>
            <person name="MohdZainudin N."/>
            <person name="Xue C."/>
            <person name="Wang R."/>
            <person name="Manning V.A."/>
            <person name="Dhillon B."/>
            <person name="Tu Z.J."/>
            <person name="Steffenson B.J."/>
            <person name="Salamov A."/>
            <person name="Sun H."/>
            <person name="Lowry S."/>
            <person name="LaButti K."/>
            <person name="Han J."/>
            <person name="Copeland A."/>
            <person name="Lindquist E."/>
            <person name="Barry K."/>
            <person name="Schmutz J."/>
            <person name="Baker S.E."/>
            <person name="Ciuffetti L.M."/>
            <person name="Grigoriev I.V."/>
            <person name="Zhong S."/>
            <person name="Turgeon B.G."/>
        </authorList>
    </citation>
    <scope>NUCLEOTIDE SEQUENCE [LARGE SCALE GENOMIC DNA]</scope>
    <source>
        <strain evidence="3">28A</strain>
    </source>
</reference>
<dbReference type="AlphaFoldDB" id="R0K8L7"/>
<feature type="region of interest" description="Disordered" evidence="1">
    <location>
        <begin position="1"/>
        <end position="34"/>
    </location>
</feature>
<evidence type="ECO:0000313" key="2">
    <source>
        <dbReference type="EMBL" id="EOA89308.1"/>
    </source>
</evidence>
<evidence type="ECO:0000313" key="3">
    <source>
        <dbReference type="Proteomes" id="UP000016935"/>
    </source>
</evidence>
<name>R0K8L7_EXST2</name>
<feature type="compositionally biased region" description="Polar residues" evidence="1">
    <location>
        <begin position="17"/>
        <end position="34"/>
    </location>
</feature>
<evidence type="ECO:0000256" key="1">
    <source>
        <dbReference type="SAM" id="MobiDB-lite"/>
    </source>
</evidence>
<feature type="region of interest" description="Disordered" evidence="1">
    <location>
        <begin position="78"/>
        <end position="124"/>
    </location>
</feature>
<accession>R0K8L7</accession>
<sequence length="124" mass="14799">MQPRRLTNPDLERARQVQRTPTLPSSKKSGRVQDSYTAYNDFGWDKIEEYLKSKWPNWNFNATMFNAKWVFEVPESLTEVDRRELRKRRDATKRTRRPSVSPERAPEREREAEQEQQQDPASTS</sequence>
<dbReference type="RefSeq" id="XP_008023119.1">
    <property type="nucleotide sequence ID" value="XM_008024928.1"/>
</dbReference>
<dbReference type="Proteomes" id="UP000016935">
    <property type="component" value="Unassembled WGS sequence"/>
</dbReference>
<dbReference type="GeneID" id="19400317"/>